<keyword evidence="2" id="KW-0326">Glycosidase</keyword>
<keyword evidence="2" id="KW-0378">Hydrolase</keyword>
<reference evidence="4 5" key="1">
    <citation type="submission" date="2021-12" db="EMBL/GenBank/DDBJ databases">
        <title>Discovery of the Pendulisporaceae a myxobacterial family with distinct sporulation behavior and unique specialized metabolism.</title>
        <authorList>
            <person name="Garcia R."/>
            <person name="Popoff A."/>
            <person name="Bader C.D."/>
            <person name="Loehr J."/>
            <person name="Walesch S."/>
            <person name="Walt C."/>
            <person name="Boldt J."/>
            <person name="Bunk B."/>
            <person name="Haeckl F.J.F.P.J."/>
            <person name="Gunesch A.P."/>
            <person name="Birkelbach J."/>
            <person name="Nuebel U."/>
            <person name="Pietschmann T."/>
            <person name="Bach T."/>
            <person name="Mueller R."/>
        </authorList>
    </citation>
    <scope>NUCLEOTIDE SEQUENCE [LARGE SCALE GENOMIC DNA]</scope>
    <source>
        <strain evidence="4 5">MSr11954</strain>
    </source>
</reference>
<evidence type="ECO:0000256" key="1">
    <source>
        <dbReference type="ARBA" id="ARBA00005519"/>
    </source>
</evidence>
<proteinExistence type="inferred from homology"/>
<evidence type="ECO:0000313" key="5">
    <source>
        <dbReference type="Proteomes" id="UP001370348"/>
    </source>
</evidence>
<dbReference type="InterPro" id="IPR013319">
    <property type="entry name" value="GH11/12"/>
</dbReference>
<keyword evidence="2" id="KW-0119">Carbohydrate metabolism</keyword>
<evidence type="ECO:0000313" key="4">
    <source>
        <dbReference type="EMBL" id="WXB14815.1"/>
    </source>
</evidence>
<keyword evidence="2" id="KW-0624">Polysaccharide degradation</keyword>
<organism evidence="4 5">
    <name type="scientific">Pendulispora albinea</name>
    <dbReference type="NCBI Taxonomy" id="2741071"/>
    <lineage>
        <taxon>Bacteria</taxon>
        <taxon>Pseudomonadati</taxon>
        <taxon>Myxococcota</taxon>
        <taxon>Myxococcia</taxon>
        <taxon>Myxococcales</taxon>
        <taxon>Sorangiineae</taxon>
        <taxon>Pendulisporaceae</taxon>
        <taxon>Pendulispora</taxon>
    </lineage>
</organism>
<protein>
    <submittedName>
        <fullName evidence="4">Uncharacterized protein</fullName>
    </submittedName>
</protein>
<name>A0ABZ2LWU6_9BACT</name>
<dbReference type="PANTHER" id="PTHR34002">
    <property type="entry name" value="BLR1656 PROTEIN"/>
    <property type="match status" value="1"/>
</dbReference>
<dbReference type="Proteomes" id="UP001370348">
    <property type="component" value="Chromosome"/>
</dbReference>
<dbReference type="SUPFAM" id="SSF49899">
    <property type="entry name" value="Concanavalin A-like lectins/glucanases"/>
    <property type="match status" value="1"/>
</dbReference>
<dbReference type="Gene3D" id="2.60.120.180">
    <property type="match status" value="1"/>
</dbReference>
<keyword evidence="5" id="KW-1185">Reference proteome</keyword>
<accession>A0ABZ2LWU6</accession>
<evidence type="ECO:0000256" key="3">
    <source>
        <dbReference type="SAM" id="MobiDB-lite"/>
    </source>
</evidence>
<feature type="region of interest" description="Disordered" evidence="3">
    <location>
        <begin position="1"/>
        <end position="22"/>
    </location>
</feature>
<dbReference type="Pfam" id="PF01670">
    <property type="entry name" value="Glyco_hydro_12"/>
    <property type="match status" value="1"/>
</dbReference>
<dbReference type="EMBL" id="CP089984">
    <property type="protein sequence ID" value="WXB14815.1"/>
    <property type="molecule type" value="Genomic_DNA"/>
</dbReference>
<comment type="similarity">
    <text evidence="1 2">Belongs to the glycosyl hydrolase 12 (cellulase H) family.</text>
</comment>
<dbReference type="InterPro" id="IPR013320">
    <property type="entry name" value="ConA-like_dom_sf"/>
</dbReference>
<dbReference type="RefSeq" id="WP_394824439.1">
    <property type="nucleotide sequence ID" value="NZ_CP089984.1"/>
</dbReference>
<evidence type="ECO:0000256" key="2">
    <source>
        <dbReference type="RuleBase" id="RU361163"/>
    </source>
</evidence>
<feature type="compositionally biased region" description="Polar residues" evidence="3">
    <location>
        <begin position="1"/>
        <end position="18"/>
    </location>
</feature>
<dbReference type="PANTHER" id="PTHR34002:SF9">
    <property type="entry name" value="XYLOGLUCAN-SPECIFIC ENDO-BETA-1,4-GLUCANASE A"/>
    <property type="match status" value="1"/>
</dbReference>
<gene>
    <name evidence="4" type="ORF">LZC94_44235</name>
</gene>
<dbReference type="InterPro" id="IPR002594">
    <property type="entry name" value="GH12"/>
</dbReference>
<sequence>MDSGSTVGPCTNPVFTSSDPHEDHTFPNGYTVFNNVWSGSGGPQTIYACSPSSWYVVSNQPVLPDSRGEIKSYPCTQWMFNGRALNTLTAIDSTFAHTAPASGVWNASYDIWLGPGGWDIEVMLWTDYRYLATLPPGGNETDRPTIDGQPYIAWAEPDHKYIALAMTQKKTSGTVNFRHVFDWLVSKGWVPANAPLHAFEYGVEIAETNGPATFSVNDFSVTSR</sequence>